<gene>
    <name evidence="1" type="ORF">B4915_02150</name>
</gene>
<proteinExistence type="predicted"/>
<sequence length="156" mass="16281">MTAITEYLAEQKRLAGAATEGPWAFAAAPAEGSDETAAEYLEGALTGDGPLFVVWVPETQGDPGGYRLTAATGDGPHASMDAEFIAAARESVPRMVAALEAVTALHQPVEIEPSDTICRECSFQLPNGRYFGMLTEWPCPTIHAVEAALGGEGGGE</sequence>
<dbReference type="AlphaFoldDB" id="A0A2S9QQN4"/>
<reference evidence="1 2" key="1">
    <citation type="journal article" date="2017" name="New Microbes New Infect">
        <title>Genome sequence of 'Leucobacter massiliensis' sp. nov. isolated from human pharynx after travel to the 2014 Hajj.</title>
        <authorList>
            <person name="Leangapichart T."/>
            <person name="Gautret P."/>
            <person name="Nguyen T.T."/>
            <person name="Armstrong N."/>
            <person name="Rolain J.M."/>
        </authorList>
    </citation>
    <scope>NUCLEOTIDE SEQUENCE [LARGE SCALE GENOMIC DNA]</scope>
    <source>
        <strain evidence="1 2">122RC15</strain>
    </source>
</reference>
<dbReference type="RefSeq" id="WP_105804215.1">
    <property type="nucleotide sequence ID" value="NZ_MWZD01000013.1"/>
</dbReference>
<keyword evidence="2" id="KW-1185">Reference proteome</keyword>
<accession>A0A2S9QQN4</accession>
<protein>
    <submittedName>
        <fullName evidence="1">Uncharacterized protein</fullName>
    </submittedName>
</protein>
<evidence type="ECO:0000313" key="1">
    <source>
        <dbReference type="EMBL" id="PRI11901.1"/>
    </source>
</evidence>
<name>A0A2S9QQN4_9MICO</name>
<evidence type="ECO:0000313" key="2">
    <source>
        <dbReference type="Proteomes" id="UP000238650"/>
    </source>
</evidence>
<dbReference type="Proteomes" id="UP000238650">
    <property type="component" value="Unassembled WGS sequence"/>
</dbReference>
<dbReference type="EMBL" id="MWZD01000013">
    <property type="protein sequence ID" value="PRI11901.1"/>
    <property type="molecule type" value="Genomic_DNA"/>
</dbReference>
<dbReference type="OrthoDB" id="3428976at2"/>
<organism evidence="1 2">
    <name type="scientific">Leucobacter massiliensis</name>
    <dbReference type="NCBI Taxonomy" id="1686285"/>
    <lineage>
        <taxon>Bacteria</taxon>
        <taxon>Bacillati</taxon>
        <taxon>Actinomycetota</taxon>
        <taxon>Actinomycetes</taxon>
        <taxon>Micrococcales</taxon>
        <taxon>Microbacteriaceae</taxon>
        <taxon>Leucobacter</taxon>
    </lineage>
</organism>
<comment type="caution">
    <text evidence="1">The sequence shown here is derived from an EMBL/GenBank/DDBJ whole genome shotgun (WGS) entry which is preliminary data.</text>
</comment>